<accession>A0A1E3TK09</accession>
<evidence type="ECO:0000313" key="4">
    <source>
        <dbReference type="EMBL" id="SRX93382.1"/>
    </source>
</evidence>
<dbReference type="Pfam" id="PF13193">
    <property type="entry name" value="AMP-binding_C"/>
    <property type="match status" value="1"/>
</dbReference>
<gene>
    <name evidence="4" type="ORF">MSP7336_01619</name>
</gene>
<dbReference type="InterPro" id="IPR020845">
    <property type="entry name" value="AMP-binding_CS"/>
</dbReference>
<dbReference type="Proteomes" id="UP000252015">
    <property type="component" value="Unassembled WGS sequence"/>
</dbReference>
<proteinExistence type="predicted"/>
<sequence>MALNIADLAEHAIDAVPDRVALICGDDQLTYAQLEDKANRLAHYLIDQGVKKDDKVGLYCRNRNEIVIAMLGIVKAGAILVNVNYRYVESELRYLFDNSDMVALVHERQYADRVANVLPDTPDVKTILVVEDGSDADYQRYGGVEFYSALEQASPERDFGERSADDIYLLYTGGTTGFPKGVMWRHEDIYRVLFGGTDFATGEFVKDEYDLAKAAAANPPMVRYPIPPMIHGATQSATWMSLFSGQTTVLAPEFNAEEVWRTVHKHKVNLLFFTGDAMARPLLDALQKNNDYDLSSLFLLASTAALFSPSIKEKLLELLPNRVITDSIGSSETGFGGTSIVAKDAPHTGGPRVTIDHRTVVLDEDGNEVKPGSGVRGLIAKKGNIPIGYYKDEKKTAETFRTINGVRYAIPGDYAQVEADGTVTMLGRGSVSINSGGEKIYPEEVEGALKAHADVFDALVVGVPDERYGQCVAAVVQPRPGTRPTLAELDRFVRSEIAGYKVPRALWYVDEVKRSPAGKPDYRWAKEQTEARPADDRHANHVRAV</sequence>
<dbReference type="RefSeq" id="WP_069394821.1">
    <property type="nucleotide sequence ID" value="NZ_JACKUN010000026.1"/>
</dbReference>
<dbReference type="AlphaFoldDB" id="A0A1E3TK09"/>
<feature type="domain" description="AMP-binding enzyme C-terminal" evidence="3">
    <location>
        <begin position="444"/>
        <end position="519"/>
    </location>
</feature>
<evidence type="ECO:0000313" key="5">
    <source>
        <dbReference type="Proteomes" id="UP000252015"/>
    </source>
</evidence>
<dbReference type="PANTHER" id="PTHR43767">
    <property type="entry name" value="LONG-CHAIN-FATTY-ACID--COA LIGASE"/>
    <property type="match status" value="1"/>
</dbReference>
<evidence type="ECO:0000259" key="3">
    <source>
        <dbReference type="Pfam" id="PF13193"/>
    </source>
</evidence>
<dbReference type="Pfam" id="PF00501">
    <property type="entry name" value="AMP-binding"/>
    <property type="match status" value="1"/>
</dbReference>
<dbReference type="OrthoDB" id="3443462at2"/>
<dbReference type="SUPFAM" id="SSF56801">
    <property type="entry name" value="Acetyl-CoA synthetase-like"/>
    <property type="match status" value="1"/>
</dbReference>
<dbReference type="STRING" id="29313.BHQ16_04530"/>
<organism evidence="4 5">
    <name type="scientific">Mycobacterium shimoidei</name>
    <dbReference type="NCBI Taxonomy" id="29313"/>
    <lineage>
        <taxon>Bacteria</taxon>
        <taxon>Bacillati</taxon>
        <taxon>Actinomycetota</taxon>
        <taxon>Actinomycetes</taxon>
        <taxon>Mycobacteriales</taxon>
        <taxon>Mycobacteriaceae</taxon>
        <taxon>Mycobacterium</taxon>
    </lineage>
</organism>
<dbReference type="Gene3D" id="3.40.50.12780">
    <property type="entry name" value="N-terminal domain of ligase-like"/>
    <property type="match status" value="1"/>
</dbReference>
<dbReference type="PANTHER" id="PTHR43767:SF1">
    <property type="entry name" value="NONRIBOSOMAL PEPTIDE SYNTHASE PES1 (EUROFUNG)-RELATED"/>
    <property type="match status" value="1"/>
</dbReference>
<dbReference type="InterPro" id="IPR050237">
    <property type="entry name" value="ATP-dep_AMP-bd_enzyme"/>
</dbReference>
<evidence type="ECO:0000256" key="1">
    <source>
        <dbReference type="SAM" id="MobiDB-lite"/>
    </source>
</evidence>
<dbReference type="NCBIfam" id="NF005863">
    <property type="entry name" value="PRK07798.1"/>
    <property type="match status" value="1"/>
</dbReference>
<keyword evidence="4" id="KW-0436">Ligase</keyword>
<dbReference type="InterPro" id="IPR000873">
    <property type="entry name" value="AMP-dep_synth/lig_dom"/>
</dbReference>
<dbReference type="Gene3D" id="3.30.300.30">
    <property type="match status" value="1"/>
</dbReference>
<reference evidence="4 5" key="1">
    <citation type="submission" date="2018-05" db="EMBL/GenBank/DDBJ databases">
        <authorList>
            <consortium name="IHU Genomes"/>
        </authorList>
    </citation>
    <scope>NUCLEOTIDE SEQUENCE [LARGE SCALE GENOMIC DNA]</scope>
    <source>
        <strain evidence="4 5">P7336</strain>
    </source>
</reference>
<keyword evidence="5" id="KW-1185">Reference proteome</keyword>
<name>A0A1E3TK09_MYCSH</name>
<dbReference type="GO" id="GO:0016878">
    <property type="term" value="F:acid-thiol ligase activity"/>
    <property type="evidence" value="ECO:0007669"/>
    <property type="project" value="UniProtKB-ARBA"/>
</dbReference>
<dbReference type="EMBL" id="UEGW01000001">
    <property type="protein sequence ID" value="SRX93382.1"/>
    <property type="molecule type" value="Genomic_DNA"/>
</dbReference>
<dbReference type="InterPro" id="IPR025110">
    <property type="entry name" value="AMP-bd_C"/>
</dbReference>
<dbReference type="CDD" id="cd05924">
    <property type="entry name" value="FACL_like_5"/>
    <property type="match status" value="1"/>
</dbReference>
<feature type="region of interest" description="Disordered" evidence="1">
    <location>
        <begin position="519"/>
        <end position="545"/>
    </location>
</feature>
<evidence type="ECO:0000259" key="2">
    <source>
        <dbReference type="Pfam" id="PF00501"/>
    </source>
</evidence>
<dbReference type="InterPro" id="IPR042099">
    <property type="entry name" value="ANL_N_sf"/>
</dbReference>
<dbReference type="FunFam" id="3.40.50.12780:FF:000043">
    <property type="entry name" value="Acyl-CoA synthetase"/>
    <property type="match status" value="1"/>
</dbReference>
<dbReference type="InterPro" id="IPR045851">
    <property type="entry name" value="AMP-bd_C_sf"/>
</dbReference>
<feature type="compositionally biased region" description="Basic and acidic residues" evidence="1">
    <location>
        <begin position="519"/>
        <end position="539"/>
    </location>
</feature>
<feature type="domain" description="AMP-dependent synthetase/ligase" evidence="2">
    <location>
        <begin position="10"/>
        <end position="383"/>
    </location>
</feature>
<protein>
    <submittedName>
        <fullName evidence="4">Fatty-acid-CoA ligase FadD19 (Fatty-acid-CoA synthetase) (Fatty-acid-CoA synthase) [Mycobacterium tuberculosis H37Rv]</fullName>
    </submittedName>
</protein>
<dbReference type="PROSITE" id="PS00455">
    <property type="entry name" value="AMP_BINDING"/>
    <property type="match status" value="1"/>
</dbReference>